<dbReference type="EMBL" id="FOOT01000002">
    <property type="protein sequence ID" value="SFG47273.1"/>
    <property type="molecule type" value="Genomic_DNA"/>
</dbReference>
<dbReference type="OrthoDB" id="6385145at2"/>
<dbReference type="Proteomes" id="UP000198724">
    <property type="component" value="Unassembled WGS sequence"/>
</dbReference>
<gene>
    <name evidence="1" type="ORF">SAMN05421739_102634</name>
</gene>
<organism evidence="1 2">
    <name type="scientific">Pontibacter chinhatensis</name>
    <dbReference type="NCBI Taxonomy" id="1436961"/>
    <lineage>
        <taxon>Bacteria</taxon>
        <taxon>Pseudomonadati</taxon>
        <taxon>Bacteroidota</taxon>
        <taxon>Cytophagia</taxon>
        <taxon>Cytophagales</taxon>
        <taxon>Hymenobacteraceae</taxon>
        <taxon>Pontibacter</taxon>
    </lineage>
</organism>
<keyword evidence="2" id="KW-1185">Reference proteome</keyword>
<dbReference type="InterPro" id="IPR027056">
    <property type="entry name" value="Gluconate_2DH_su3"/>
</dbReference>
<evidence type="ECO:0000313" key="1">
    <source>
        <dbReference type="EMBL" id="SFG47273.1"/>
    </source>
</evidence>
<dbReference type="AlphaFoldDB" id="A0A1I2S4N3"/>
<evidence type="ECO:0000313" key="2">
    <source>
        <dbReference type="Proteomes" id="UP000198724"/>
    </source>
</evidence>
<accession>A0A1I2S4N3</accession>
<proteinExistence type="predicted"/>
<reference evidence="2" key="1">
    <citation type="submission" date="2016-10" db="EMBL/GenBank/DDBJ databases">
        <authorList>
            <person name="Varghese N."/>
            <person name="Submissions S."/>
        </authorList>
    </citation>
    <scope>NUCLEOTIDE SEQUENCE [LARGE SCALE GENOMIC DNA]</scope>
    <source>
        <strain evidence="2">LP51</strain>
    </source>
</reference>
<name>A0A1I2S4N3_9BACT</name>
<dbReference type="STRING" id="1436961.SAMN05421739_102634"/>
<protein>
    <submittedName>
        <fullName evidence="1">Gluconate 2-dehydrogenase subunit 3</fullName>
    </submittedName>
</protein>
<dbReference type="RefSeq" id="WP_092100073.1">
    <property type="nucleotide sequence ID" value="NZ_FOOT01000002.1"/>
</dbReference>
<sequence length="179" mass="19667">MDRRSVVKGLLLFAGGMAVLPSCVLEEGKASIQLDHLDVSAEQEELLAEIAEIILPATDTPGAKAMGLHLFTLKMLDDCYGAEEQQAFMTGMAAFDELAKEQAGKRFIKCSPEQRQTLVSAVNDGQAPEEVLTFYRILKGETIKGYLNSELVMTTLRVYELVPGRYEAFYPVTAEAQIS</sequence>
<dbReference type="Pfam" id="PF13618">
    <property type="entry name" value="Gluconate_2-dh3"/>
    <property type="match status" value="1"/>
</dbReference>